<dbReference type="Proteomes" id="UP001061958">
    <property type="component" value="Unassembled WGS sequence"/>
</dbReference>
<reference evidence="2" key="1">
    <citation type="journal article" date="2022" name="Proc. Natl. Acad. Sci. U.S.A.">
        <title>Life cycle and functional genomics of the unicellular red alga Galdieria for elucidating algal and plant evolution and industrial use.</title>
        <authorList>
            <person name="Hirooka S."/>
            <person name="Itabashi T."/>
            <person name="Ichinose T.M."/>
            <person name="Onuma R."/>
            <person name="Fujiwara T."/>
            <person name="Yamashita S."/>
            <person name="Jong L.W."/>
            <person name="Tomita R."/>
            <person name="Iwane A.H."/>
            <person name="Miyagishima S.Y."/>
        </authorList>
    </citation>
    <scope>NUCLEOTIDE SEQUENCE</scope>
    <source>
        <strain evidence="2">NBRC 102759</strain>
    </source>
</reference>
<gene>
    <name evidence="2" type="ORF">GpartN1_g4882.t1</name>
</gene>
<feature type="signal peptide" evidence="1">
    <location>
        <begin position="1"/>
        <end position="20"/>
    </location>
</feature>
<proteinExistence type="predicted"/>
<evidence type="ECO:0000313" key="3">
    <source>
        <dbReference type="Proteomes" id="UP001061958"/>
    </source>
</evidence>
<keyword evidence="3" id="KW-1185">Reference proteome</keyword>
<dbReference type="AlphaFoldDB" id="A0A9C7URR1"/>
<reference evidence="2" key="2">
    <citation type="submission" date="2022-01" db="EMBL/GenBank/DDBJ databases">
        <authorList>
            <person name="Hirooka S."/>
            <person name="Miyagishima S.Y."/>
        </authorList>
    </citation>
    <scope>NUCLEOTIDE SEQUENCE</scope>
    <source>
        <strain evidence="2">NBRC 102759</strain>
    </source>
</reference>
<dbReference type="OrthoDB" id="10454936at2759"/>
<keyword evidence="1" id="KW-0732">Signal</keyword>
<protein>
    <submittedName>
        <fullName evidence="2">Uncharacterized protein</fullName>
    </submittedName>
</protein>
<name>A0A9C7URR1_9RHOD</name>
<organism evidence="2 3">
    <name type="scientific">Galdieria partita</name>
    <dbReference type="NCBI Taxonomy" id="83374"/>
    <lineage>
        <taxon>Eukaryota</taxon>
        <taxon>Rhodophyta</taxon>
        <taxon>Bangiophyceae</taxon>
        <taxon>Galdieriales</taxon>
        <taxon>Galdieriaceae</taxon>
        <taxon>Galdieria</taxon>
    </lineage>
</organism>
<evidence type="ECO:0000256" key="1">
    <source>
        <dbReference type="SAM" id="SignalP"/>
    </source>
</evidence>
<feature type="chain" id="PRO_5038446994" evidence="1">
    <location>
        <begin position="21"/>
        <end position="167"/>
    </location>
</feature>
<accession>A0A9C7URR1</accession>
<comment type="caution">
    <text evidence="2">The sequence shown here is derived from an EMBL/GenBank/DDBJ whole genome shotgun (WGS) entry which is preliminary data.</text>
</comment>
<dbReference type="EMBL" id="BQMJ01000040">
    <property type="protein sequence ID" value="GJQ13091.1"/>
    <property type="molecule type" value="Genomic_DNA"/>
</dbReference>
<sequence length="167" mass="19537">MKYLNTFLVLAAVFVIGALAAELSSVDATSQEIVEKTVERGYAEPCCTQYCYWKEICVTPTPTPTPYYYYYYYSRNAEQEQVDRTVEKDITLTGNSDAARGYFPTYYYYAPPTYYYAPPTYYYAPPTYYYYEYYTPTPTPTPECTYTQVCQTICSSCPTPYYYYYEG</sequence>
<evidence type="ECO:0000313" key="2">
    <source>
        <dbReference type="EMBL" id="GJQ13091.1"/>
    </source>
</evidence>